<reference evidence="1 2" key="1">
    <citation type="journal article" date="2007" name="Int. J. Syst. Evol. Microbiol.">
        <title>Oceanobacillus profundus sp. nov., isolated from a deep-sea sediment core.</title>
        <authorList>
            <person name="Kim Y.G."/>
            <person name="Choi D.H."/>
            <person name="Hyun S."/>
            <person name="Cho B.C."/>
        </authorList>
    </citation>
    <scope>NUCLEOTIDE SEQUENCE [LARGE SCALE GENOMIC DNA]</scope>
    <source>
        <strain evidence="1 2">DSM 18246</strain>
    </source>
</reference>
<comment type="caution">
    <text evidence="1">The sequence shown here is derived from an EMBL/GenBank/DDBJ whole genome shotgun (WGS) entry which is preliminary data.</text>
</comment>
<dbReference type="OrthoDB" id="165650at2"/>
<keyword evidence="1" id="KW-0969">Cilium</keyword>
<evidence type="ECO:0000313" key="1">
    <source>
        <dbReference type="EMBL" id="RHW33636.1"/>
    </source>
</evidence>
<proteinExistence type="predicted"/>
<evidence type="ECO:0000313" key="2">
    <source>
        <dbReference type="Proteomes" id="UP000285456"/>
    </source>
</evidence>
<gene>
    <name evidence="1" type="ORF">D1B32_06240</name>
</gene>
<keyword evidence="1" id="KW-0282">Flagellum</keyword>
<dbReference type="InterPro" id="IPR013367">
    <property type="entry name" value="Flagellar_put"/>
</dbReference>
<name>A0A417YKI7_9BACI</name>
<protein>
    <submittedName>
        <fullName evidence="1">Flagellar protein</fullName>
    </submittedName>
</protein>
<organism evidence="1 2">
    <name type="scientific">Oceanobacillus profundus</name>
    <dbReference type="NCBI Taxonomy" id="372463"/>
    <lineage>
        <taxon>Bacteria</taxon>
        <taxon>Bacillati</taxon>
        <taxon>Bacillota</taxon>
        <taxon>Bacilli</taxon>
        <taxon>Bacillales</taxon>
        <taxon>Bacillaceae</taxon>
        <taxon>Oceanobacillus</taxon>
    </lineage>
</organism>
<dbReference type="Proteomes" id="UP000285456">
    <property type="component" value="Unassembled WGS sequence"/>
</dbReference>
<dbReference type="Pfam" id="PF12611">
    <property type="entry name" value="Flagellar_put"/>
    <property type="match status" value="1"/>
</dbReference>
<dbReference type="RefSeq" id="WP_118888925.1">
    <property type="nucleotide sequence ID" value="NZ_JAMAWL010000001.1"/>
</dbReference>
<sequence>MDHRIHQVPQHALQFPAINGPKSKQSPIPFKDILSQEQGLKISKHASQRIAERNIQIDEQQWEIIGEKMQEAKKKGITDSLIVMNNAALLVNAKNHTVVTAMNREEATSRIFTNINGTILIND</sequence>
<dbReference type="EMBL" id="QWEH01000003">
    <property type="protein sequence ID" value="RHW33636.1"/>
    <property type="molecule type" value="Genomic_DNA"/>
</dbReference>
<accession>A0A417YKI7</accession>
<keyword evidence="1" id="KW-0966">Cell projection</keyword>
<dbReference type="NCBIfam" id="TIGR02530">
    <property type="entry name" value="flg_new"/>
    <property type="match status" value="1"/>
</dbReference>
<dbReference type="AlphaFoldDB" id="A0A417YKI7"/>
<keyword evidence="2" id="KW-1185">Reference proteome</keyword>